<reference evidence="8 9" key="1">
    <citation type="submission" date="2023-09" db="EMBL/GenBank/DDBJ databases">
        <title>Novel taxa isolated from Blanes Bay.</title>
        <authorList>
            <person name="Rey-Velasco X."/>
            <person name="Lucena T."/>
        </authorList>
    </citation>
    <scope>NUCLEOTIDE SEQUENCE [LARGE SCALE GENOMIC DNA]</scope>
    <source>
        <strain evidence="8 9">S356</strain>
    </source>
</reference>
<dbReference type="InterPro" id="IPR003507">
    <property type="entry name" value="S66_fam"/>
</dbReference>
<accession>A0ABU3LCU4</accession>
<dbReference type="PANTHER" id="PTHR30237">
    <property type="entry name" value="MURAMOYLTETRAPEPTIDE CARBOXYPEPTIDASE"/>
    <property type="match status" value="1"/>
</dbReference>
<feature type="domain" description="LD-carboxypeptidase C-terminal" evidence="7">
    <location>
        <begin position="211"/>
        <end position="327"/>
    </location>
</feature>
<dbReference type="CDD" id="cd07025">
    <property type="entry name" value="Peptidase_S66"/>
    <property type="match status" value="1"/>
</dbReference>
<sequence length="340" mass="38705">MNSKHLLQWIIVFFLLSNFTGNSQKKKDALVKKTMELKRPKYLQKGDTIAIVATAGILKNKEEAIAKAKATAESWGLHVIIGKNIFNQNHHFAGTDKERTNDFQKALDDPNIKAIWGARGGYGSVRILDKINFEKFKQQPKWIIGYSDVTAIHSHIHNMGIETIHGMMGTSFDFDLEENKESIETLRKTLFGEKMKYEITTSKYNRKGKAKGQLVGGNLTILLTMLGSESQLNTKDKILFIEEIGEYKYHIDRMLQSFKRAGYFDNLKGLIIGDMSNIKKNTTKWGSTIEQLILDAVSEYDFPVVFDFPAGHEIDNRALLLGREVEILSKKSKTYLDFTK</sequence>
<keyword evidence="4" id="KW-0378">Hydrolase</keyword>
<dbReference type="InterPro" id="IPR040921">
    <property type="entry name" value="Peptidase_S66C"/>
</dbReference>
<dbReference type="InterPro" id="IPR029062">
    <property type="entry name" value="Class_I_gatase-like"/>
</dbReference>
<evidence type="ECO:0000313" key="8">
    <source>
        <dbReference type="EMBL" id="MDT7831495.1"/>
    </source>
</evidence>
<keyword evidence="9" id="KW-1185">Reference proteome</keyword>
<evidence type="ECO:0000313" key="9">
    <source>
        <dbReference type="Proteomes" id="UP001257277"/>
    </source>
</evidence>
<keyword evidence="2" id="KW-0121">Carboxypeptidase</keyword>
<evidence type="ECO:0000256" key="5">
    <source>
        <dbReference type="ARBA" id="ARBA00022825"/>
    </source>
</evidence>
<dbReference type="SUPFAM" id="SSF52317">
    <property type="entry name" value="Class I glutamine amidotransferase-like"/>
    <property type="match status" value="1"/>
</dbReference>
<dbReference type="PANTHER" id="PTHR30237:SF2">
    <property type="entry name" value="MUREIN TETRAPEPTIDE CARBOXYPEPTIDASE"/>
    <property type="match status" value="1"/>
</dbReference>
<evidence type="ECO:0000256" key="1">
    <source>
        <dbReference type="ARBA" id="ARBA00010233"/>
    </source>
</evidence>
<keyword evidence="3" id="KW-0645">Protease</keyword>
<comment type="caution">
    <text evidence="8">The sequence shown here is derived from an EMBL/GenBank/DDBJ whole genome shotgun (WGS) entry which is preliminary data.</text>
</comment>
<dbReference type="Pfam" id="PF17676">
    <property type="entry name" value="Peptidase_S66C"/>
    <property type="match status" value="1"/>
</dbReference>
<evidence type="ECO:0000256" key="2">
    <source>
        <dbReference type="ARBA" id="ARBA00022645"/>
    </source>
</evidence>
<feature type="domain" description="LD-carboxypeptidase N-terminal" evidence="6">
    <location>
        <begin position="49"/>
        <end position="166"/>
    </location>
</feature>
<dbReference type="EMBL" id="JAVTTO010000001">
    <property type="protein sequence ID" value="MDT7831495.1"/>
    <property type="molecule type" value="Genomic_DNA"/>
</dbReference>
<name>A0ABU3LCU4_9FLAO</name>
<gene>
    <name evidence="8" type="ORF">RQM59_03830</name>
</gene>
<dbReference type="Gene3D" id="3.40.50.10740">
    <property type="entry name" value="Class I glutamine amidotransferase-like"/>
    <property type="match status" value="1"/>
</dbReference>
<dbReference type="Gene3D" id="3.50.30.60">
    <property type="entry name" value="LD-carboxypeptidase A C-terminal domain-like"/>
    <property type="match status" value="1"/>
</dbReference>
<comment type="similarity">
    <text evidence="1">Belongs to the peptidase S66 family.</text>
</comment>
<evidence type="ECO:0000259" key="6">
    <source>
        <dbReference type="Pfam" id="PF02016"/>
    </source>
</evidence>
<dbReference type="InterPro" id="IPR027478">
    <property type="entry name" value="LdcA_N"/>
</dbReference>
<keyword evidence="5" id="KW-0720">Serine protease</keyword>
<organism evidence="8 9">
    <name type="scientific">Asprobacillus argus</name>
    <dbReference type="NCBI Taxonomy" id="3076534"/>
    <lineage>
        <taxon>Bacteria</taxon>
        <taxon>Pseudomonadati</taxon>
        <taxon>Bacteroidota</taxon>
        <taxon>Flavobacteriia</taxon>
        <taxon>Flavobacteriales</taxon>
        <taxon>Flavobacteriaceae</taxon>
        <taxon>Asprobacillus</taxon>
    </lineage>
</organism>
<protein>
    <submittedName>
        <fullName evidence="8">LD-carboxypeptidase</fullName>
    </submittedName>
</protein>
<dbReference type="RefSeq" id="WP_349240739.1">
    <property type="nucleotide sequence ID" value="NZ_JAVTTO010000001.1"/>
</dbReference>
<evidence type="ECO:0000259" key="7">
    <source>
        <dbReference type="Pfam" id="PF17676"/>
    </source>
</evidence>
<proteinExistence type="inferred from homology"/>
<dbReference type="PIRSF" id="PIRSF028757">
    <property type="entry name" value="LD-carboxypeptidase"/>
    <property type="match status" value="1"/>
</dbReference>
<dbReference type="SUPFAM" id="SSF141986">
    <property type="entry name" value="LD-carboxypeptidase A C-terminal domain-like"/>
    <property type="match status" value="1"/>
</dbReference>
<dbReference type="InterPro" id="IPR027461">
    <property type="entry name" value="Carboxypeptidase_A_C_sf"/>
</dbReference>
<dbReference type="Pfam" id="PF02016">
    <property type="entry name" value="Peptidase_S66"/>
    <property type="match status" value="1"/>
</dbReference>
<evidence type="ECO:0000256" key="3">
    <source>
        <dbReference type="ARBA" id="ARBA00022670"/>
    </source>
</evidence>
<dbReference type="Proteomes" id="UP001257277">
    <property type="component" value="Unassembled WGS sequence"/>
</dbReference>
<dbReference type="InterPro" id="IPR040449">
    <property type="entry name" value="Peptidase_S66_N"/>
</dbReference>
<evidence type="ECO:0000256" key="4">
    <source>
        <dbReference type="ARBA" id="ARBA00022801"/>
    </source>
</evidence>